<evidence type="ECO:0000313" key="10">
    <source>
        <dbReference type="EMBL" id="CAA9447797.1"/>
    </source>
</evidence>
<dbReference type="Pfam" id="PF02800">
    <property type="entry name" value="Gp_dh_C"/>
    <property type="match status" value="1"/>
</dbReference>
<dbReference type="PANTHER" id="PTHR43148">
    <property type="entry name" value="GLYCERALDEHYDE-3-PHOSPHATE DEHYDROGENASE 2"/>
    <property type="match status" value="1"/>
</dbReference>
<feature type="binding site" evidence="5">
    <location>
        <begin position="12"/>
        <end position="13"/>
    </location>
    <ligand>
        <name>NAD(+)</name>
        <dbReference type="ChEBI" id="CHEBI:57540"/>
    </ligand>
</feature>
<feature type="binding site" evidence="5">
    <location>
        <position position="121"/>
    </location>
    <ligand>
        <name>NAD(+)</name>
        <dbReference type="ChEBI" id="CHEBI:57540"/>
    </ligand>
</feature>
<feature type="binding site" evidence="4">
    <location>
        <position position="234"/>
    </location>
    <ligand>
        <name>D-glyceraldehyde 3-phosphate</name>
        <dbReference type="ChEBI" id="CHEBI:59776"/>
    </ligand>
</feature>
<dbReference type="InterPro" id="IPR020830">
    <property type="entry name" value="GlycerAld_3-P_DH_AS"/>
</dbReference>
<name>A0A6J4QQS2_9ACTN</name>
<dbReference type="GO" id="GO:0050661">
    <property type="term" value="F:NADP binding"/>
    <property type="evidence" value="ECO:0007669"/>
    <property type="project" value="InterPro"/>
</dbReference>
<dbReference type="CDD" id="cd18126">
    <property type="entry name" value="GAPDH_I_C"/>
    <property type="match status" value="1"/>
</dbReference>
<accession>A0A6J4QQS2</accession>
<dbReference type="NCBIfam" id="TIGR01534">
    <property type="entry name" value="GAPDH-I"/>
    <property type="match status" value="1"/>
</dbReference>
<evidence type="ECO:0000256" key="4">
    <source>
        <dbReference type="PIRSR" id="PIRSR000149-2"/>
    </source>
</evidence>
<organism evidence="10">
    <name type="scientific">uncultured Rubrobacteraceae bacterium</name>
    <dbReference type="NCBI Taxonomy" id="349277"/>
    <lineage>
        <taxon>Bacteria</taxon>
        <taxon>Bacillati</taxon>
        <taxon>Actinomycetota</taxon>
        <taxon>Rubrobacteria</taxon>
        <taxon>Rubrobacterales</taxon>
        <taxon>Rubrobacteraceae</taxon>
        <taxon>environmental samples</taxon>
    </lineage>
</organism>
<evidence type="ECO:0000256" key="1">
    <source>
        <dbReference type="ARBA" id="ARBA00007406"/>
    </source>
</evidence>
<feature type="binding site" evidence="4">
    <location>
        <position position="183"/>
    </location>
    <ligand>
        <name>D-glyceraldehyde 3-phosphate</name>
        <dbReference type="ChEBI" id="CHEBI:59776"/>
    </ligand>
</feature>
<dbReference type="PIRSF" id="PIRSF000149">
    <property type="entry name" value="GAP_DH"/>
    <property type="match status" value="1"/>
</dbReference>
<gene>
    <name evidence="10" type="ORF">AVDCRST_MAG28-914</name>
</gene>
<evidence type="ECO:0000256" key="8">
    <source>
        <dbReference type="RuleBase" id="RU361160"/>
    </source>
</evidence>
<dbReference type="GO" id="GO:0006006">
    <property type="term" value="P:glucose metabolic process"/>
    <property type="evidence" value="ECO:0007669"/>
    <property type="project" value="InterPro"/>
</dbReference>
<dbReference type="GO" id="GO:0004365">
    <property type="term" value="F:glyceraldehyde-3-phosphate dehydrogenase (NAD+) (phosphorylating) activity"/>
    <property type="evidence" value="ECO:0007669"/>
    <property type="project" value="UniProtKB-ARBA"/>
</dbReference>
<dbReference type="AlphaFoldDB" id="A0A6J4QQS2"/>
<evidence type="ECO:0000256" key="5">
    <source>
        <dbReference type="PIRSR" id="PIRSR000149-3"/>
    </source>
</evidence>
<comment type="similarity">
    <text evidence="1 7">Belongs to the glyceraldehyde-3-phosphate dehydrogenase family.</text>
</comment>
<proteinExistence type="inferred from homology"/>
<dbReference type="InterPro" id="IPR006424">
    <property type="entry name" value="Glyceraldehyde-3-P_DH_1"/>
</dbReference>
<feature type="domain" description="Glyceraldehyde 3-phosphate dehydrogenase NAD(P) binding" evidence="9">
    <location>
        <begin position="3"/>
        <end position="153"/>
    </location>
</feature>
<dbReference type="Pfam" id="PF00044">
    <property type="entry name" value="Gp_dh_N"/>
    <property type="match status" value="1"/>
</dbReference>
<dbReference type="GO" id="GO:0051287">
    <property type="term" value="F:NAD binding"/>
    <property type="evidence" value="ECO:0007669"/>
    <property type="project" value="InterPro"/>
</dbReference>
<keyword evidence="5" id="KW-0547">Nucleotide-binding</keyword>
<dbReference type="SMART" id="SM00846">
    <property type="entry name" value="Gp_dh_N"/>
    <property type="match status" value="1"/>
</dbReference>
<feature type="site" description="Activates thiol group during catalysis" evidence="6">
    <location>
        <position position="180"/>
    </location>
</feature>
<evidence type="ECO:0000256" key="6">
    <source>
        <dbReference type="PIRSR" id="PIRSR000149-4"/>
    </source>
</evidence>
<evidence type="ECO:0000259" key="9">
    <source>
        <dbReference type="SMART" id="SM00846"/>
    </source>
</evidence>
<dbReference type="SUPFAM" id="SSF55347">
    <property type="entry name" value="Glyceraldehyde-3-phosphate dehydrogenase-like, C-terminal domain"/>
    <property type="match status" value="1"/>
</dbReference>
<dbReference type="CDD" id="cd05214">
    <property type="entry name" value="GAPDH_I_N"/>
    <property type="match status" value="1"/>
</dbReference>
<keyword evidence="5" id="KW-0520">NAD</keyword>
<feature type="binding site" evidence="5">
    <location>
        <position position="79"/>
    </location>
    <ligand>
        <name>NAD(+)</name>
        <dbReference type="ChEBI" id="CHEBI:57540"/>
    </ligand>
</feature>
<feature type="binding site" evidence="4">
    <location>
        <begin position="211"/>
        <end position="212"/>
    </location>
    <ligand>
        <name>D-glyceraldehyde 3-phosphate</name>
        <dbReference type="ChEBI" id="CHEBI:59776"/>
    </ligand>
</feature>
<dbReference type="Gene3D" id="3.30.360.10">
    <property type="entry name" value="Dihydrodipicolinate Reductase, domain 2"/>
    <property type="match status" value="1"/>
</dbReference>
<dbReference type="SUPFAM" id="SSF51735">
    <property type="entry name" value="NAD(P)-binding Rossmann-fold domains"/>
    <property type="match status" value="1"/>
</dbReference>
<feature type="binding site" evidence="5">
    <location>
        <position position="315"/>
    </location>
    <ligand>
        <name>NAD(+)</name>
        <dbReference type="ChEBI" id="CHEBI:57540"/>
    </ligand>
</feature>
<dbReference type="InterPro" id="IPR036291">
    <property type="entry name" value="NAD(P)-bd_dom_sf"/>
</dbReference>
<dbReference type="FunFam" id="3.30.360.10:FF:000002">
    <property type="entry name" value="Glyceraldehyde-3-phosphate dehydrogenase"/>
    <property type="match status" value="1"/>
</dbReference>
<dbReference type="FunFam" id="3.40.50.720:FF:000001">
    <property type="entry name" value="Glyceraldehyde-3-phosphate dehydrogenase"/>
    <property type="match status" value="1"/>
</dbReference>
<evidence type="ECO:0000256" key="7">
    <source>
        <dbReference type="RuleBase" id="RU000397"/>
    </source>
</evidence>
<dbReference type="Gene3D" id="3.40.50.720">
    <property type="entry name" value="NAD(P)-binding Rossmann-like Domain"/>
    <property type="match status" value="1"/>
</dbReference>
<feature type="binding site" evidence="4">
    <location>
        <begin position="152"/>
        <end position="154"/>
    </location>
    <ligand>
        <name>D-glyceraldehyde 3-phosphate</name>
        <dbReference type="ChEBI" id="CHEBI:59776"/>
    </ligand>
</feature>
<feature type="binding site" evidence="5">
    <location>
        <position position="35"/>
    </location>
    <ligand>
        <name>NAD(+)</name>
        <dbReference type="ChEBI" id="CHEBI:57540"/>
    </ligand>
</feature>
<reference evidence="10" key="1">
    <citation type="submission" date="2020-02" db="EMBL/GenBank/DDBJ databases">
        <authorList>
            <person name="Meier V. D."/>
        </authorList>
    </citation>
    <scope>NUCLEOTIDE SEQUENCE</scope>
    <source>
        <strain evidence="10">AVDCRST_MAG28</strain>
    </source>
</reference>
<dbReference type="PROSITE" id="PS00071">
    <property type="entry name" value="GAPDH"/>
    <property type="match status" value="1"/>
</dbReference>
<feature type="active site" description="Nucleophile" evidence="3">
    <location>
        <position position="153"/>
    </location>
</feature>
<dbReference type="EMBL" id="CADCVE010000023">
    <property type="protein sequence ID" value="CAA9447797.1"/>
    <property type="molecule type" value="Genomic_DNA"/>
</dbReference>
<dbReference type="PRINTS" id="PR00078">
    <property type="entry name" value="G3PDHDRGNASE"/>
</dbReference>
<dbReference type="InterPro" id="IPR020828">
    <property type="entry name" value="GlycerAld_3-P_DH_NAD(P)-bd"/>
</dbReference>
<dbReference type="InterPro" id="IPR020829">
    <property type="entry name" value="GlycerAld_3-P_DH_cat"/>
</dbReference>
<evidence type="ECO:0000256" key="3">
    <source>
        <dbReference type="PIRSR" id="PIRSR000149-1"/>
    </source>
</evidence>
<sequence length="334" mass="35870">MAVRVGINGFGRIGMLTAKAAMQNGGDVEIVAVNDLAPMEGLALLFKRDSVHGIWPGDVSIDGNILRIDDTEIKTFSERDPSAIPWGDVGADIVIESTGVFTNREGAAKHLEGGAKKVVISAPGKGVDATFVYKVNHESYDPESHDVVSNASCTTNCIIPMVKVLQDSFGIESGYMTTIHAYTNDQSLLDAAHKDPRRARSAPNNIIPASTGAARTAAVIYPDLEGRIDGMALRVPVPDGSITDFVARVSRETSIEEVNEAFRTAAEGDLADVMEYSDAPLVSSDIVGNPSSCIFDSQLTMSTGQNVKVLGWYDNEWGYSNRTVDIARYIGERL</sequence>
<dbReference type="EC" id="1.2.1.-" evidence="8"/>
<dbReference type="InterPro" id="IPR020831">
    <property type="entry name" value="GlycerAld/Erythrose_P_DH"/>
</dbReference>
<protein>
    <recommendedName>
        <fullName evidence="8">Glyceraldehyde-3-phosphate dehydrogenase</fullName>
        <ecNumber evidence="8">1.2.1.-</ecNumber>
    </recommendedName>
</protein>
<evidence type="ECO:0000256" key="2">
    <source>
        <dbReference type="ARBA" id="ARBA00023002"/>
    </source>
</evidence>
<keyword evidence="2 8" id="KW-0560">Oxidoreductase</keyword>